<feature type="compositionally biased region" description="Basic and acidic residues" evidence="1">
    <location>
        <begin position="361"/>
        <end position="371"/>
    </location>
</feature>
<dbReference type="HOGENOM" id="CLU_289527_0_0_1"/>
<reference evidence="3" key="2">
    <citation type="submission" date="2015-01" db="EMBL/GenBank/DDBJ databases">
        <title>Evolutionary Origins and Diversification of the Mycorrhizal Mutualists.</title>
        <authorList>
            <consortium name="DOE Joint Genome Institute"/>
            <consortium name="Mycorrhizal Genomics Consortium"/>
            <person name="Kohler A."/>
            <person name="Kuo A."/>
            <person name="Nagy L.G."/>
            <person name="Floudas D."/>
            <person name="Copeland A."/>
            <person name="Barry K.W."/>
            <person name="Cichocki N."/>
            <person name="Veneault-Fourrey C."/>
            <person name="LaButti K."/>
            <person name="Lindquist E.A."/>
            <person name="Lipzen A."/>
            <person name="Lundell T."/>
            <person name="Morin E."/>
            <person name="Murat C."/>
            <person name="Riley R."/>
            <person name="Ohm R."/>
            <person name="Sun H."/>
            <person name="Tunlid A."/>
            <person name="Henrissat B."/>
            <person name="Grigoriev I.V."/>
            <person name="Hibbett D.S."/>
            <person name="Martin F."/>
        </authorList>
    </citation>
    <scope>NUCLEOTIDE SEQUENCE [LARGE SCALE GENOMIC DNA]</scope>
    <source>
        <strain evidence="3">UH-Slu-Lm8-n1</strain>
    </source>
</reference>
<evidence type="ECO:0000313" key="3">
    <source>
        <dbReference type="Proteomes" id="UP000054485"/>
    </source>
</evidence>
<keyword evidence="3" id="KW-1185">Reference proteome</keyword>
<reference evidence="2 3" key="1">
    <citation type="submission" date="2014-04" db="EMBL/GenBank/DDBJ databases">
        <authorList>
            <consortium name="DOE Joint Genome Institute"/>
            <person name="Kuo A."/>
            <person name="Ruytinx J."/>
            <person name="Rineau F."/>
            <person name="Colpaert J."/>
            <person name="Kohler A."/>
            <person name="Nagy L.G."/>
            <person name="Floudas D."/>
            <person name="Copeland A."/>
            <person name="Barry K.W."/>
            <person name="Cichocki N."/>
            <person name="Veneault-Fourrey C."/>
            <person name="LaButti K."/>
            <person name="Lindquist E.A."/>
            <person name="Lipzen A."/>
            <person name="Lundell T."/>
            <person name="Morin E."/>
            <person name="Murat C."/>
            <person name="Sun H."/>
            <person name="Tunlid A."/>
            <person name="Henrissat B."/>
            <person name="Grigoriev I.V."/>
            <person name="Hibbett D.S."/>
            <person name="Martin F."/>
            <person name="Nordberg H.P."/>
            <person name="Cantor M.N."/>
            <person name="Hua S.X."/>
        </authorList>
    </citation>
    <scope>NUCLEOTIDE SEQUENCE [LARGE SCALE GENOMIC DNA]</scope>
    <source>
        <strain evidence="2 3">UH-Slu-Lm8-n1</strain>
    </source>
</reference>
<evidence type="ECO:0000313" key="2">
    <source>
        <dbReference type="EMBL" id="KIK35289.1"/>
    </source>
</evidence>
<dbReference type="InParanoid" id="A0A0D0AB17"/>
<feature type="region of interest" description="Disordered" evidence="1">
    <location>
        <begin position="484"/>
        <end position="540"/>
    </location>
</feature>
<dbReference type="Proteomes" id="UP000054485">
    <property type="component" value="Unassembled WGS sequence"/>
</dbReference>
<sequence length="1016" mass="109697">MSGLPTSRCRHGSGCRCTGYIEMLGTCACSHSEQDHAVIEVPALPPCRCSDSAAQQFVTNDSPADPRATCLLCASPYYEHLPLLGPLHQEPSTPSFFNSRRLSTSTSTNLSLPSLSTPVTLPNSMQGYLQPPASPLASVSTGNSGLLLAPANVSVTGTRWPAPSIPAWSPPGPPIPGTTNDRRLSTHGLGVSQSPLSVIPTLRRRQTARSVNAVASSSTRPISRNSRSPNVIQQREVTKYLVVVHPEPMHGTVHTEYEQLFREMRSPIPQKIGSFILQARNLGLVFQIEGNFQKDDAAGSSFHQYLCSHFETAGLAFSGSSSPSSSTSRLTPTTQFPWSFMMTGKGQRSARGAKLLPSRSSPEHVTHRDLQKNSSRLPMPSAPYHEHQLVFILPLWDIIAGPVNGHGMHCCLAPRMWNGHYAPSLHEDLEEINCSSLCITDSEELPDGSAANTGVLAADQTGQSSLLDALLVASASLPSLSNSPLLPATGEPSSVPPSVPSSASTSPISSTSSAFSPSTSSTTSPSTTSPSASSLSTSSSSTSVVAAHQSPRAALRAWRTSLGHDVDSSRVTAGLQNRVIDITAPSAMLAAQGFLTVCKAICQGTGDEPVLPEDVEITDCTPLNMVIGSITANIGYGVGNGPMRTFWGALITLIMQYSGHWQLVSDTGYYVPTVTSLPPSDDDIISFCAYSLIIRTGFILEMELLPISPHVLVYLLDGYQTSVAQPFLDVMSPATSLRLRSWPPPVITNPSTGRRELNVTFACDPYTMILEVDGTLQISQLRQLSEAAQESLGQRLTPLAGGLHAVYAALGSAFDHVILDDMKFRDYFHINGPGSAQSIIQGMFAGRTLTSPQQVIDLISYRPIEQRSIHLRMGYTPHLDYATLAEQFMEHLRRYLRGHGAPRASDGSVLFEEPSRSDDTLLRSRLFLRSSTAHEYLPINPAQTINIKFDLHWQHNWGSAVGIHTHTCFYTLDVLLNETTANVINQPILNDDSATDFDRWIHSVIGGNSSDSYNQI</sequence>
<accession>A0A0D0AB17</accession>
<protein>
    <submittedName>
        <fullName evidence="2">Uncharacterized protein</fullName>
    </submittedName>
</protein>
<dbReference type="AlphaFoldDB" id="A0A0D0AB17"/>
<feature type="region of interest" description="Disordered" evidence="1">
    <location>
        <begin position="351"/>
        <end position="374"/>
    </location>
</feature>
<proteinExistence type="predicted"/>
<evidence type="ECO:0000256" key="1">
    <source>
        <dbReference type="SAM" id="MobiDB-lite"/>
    </source>
</evidence>
<dbReference type="OrthoDB" id="3193108at2759"/>
<dbReference type="EMBL" id="KN835641">
    <property type="protein sequence ID" value="KIK35289.1"/>
    <property type="molecule type" value="Genomic_DNA"/>
</dbReference>
<name>A0A0D0AB17_9AGAM</name>
<organism evidence="2 3">
    <name type="scientific">Suillus luteus UH-Slu-Lm8-n1</name>
    <dbReference type="NCBI Taxonomy" id="930992"/>
    <lineage>
        <taxon>Eukaryota</taxon>
        <taxon>Fungi</taxon>
        <taxon>Dikarya</taxon>
        <taxon>Basidiomycota</taxon>
        <taxon>Agaricomycotina</taxon>
        <taxon>Agaricomycetes</taxon>
        <taxon>Agaricomycetidae</taxon>
        <taxon>Boletales</taxon>
        <taxon>Suillineae</taxon>
        <taxon>Suillaceae</taxon>
        <taxon>Suillus</taxon>
    </lineage>
</organism>
<feature type="region of interest" description="Disordered" evidence="1">
    <location>
        <begin position="209"/>
        <end position="230"/>
    </location>
</feature>
<feature type="compositionally biased region" description="Low complexity" evidence="1">
    <location>
        <begin position="500"/>
        <end position="540"/>
    </location>
</feature>
<gene>
    <name evidence="2" type="ORF">CY34DRAFT_17116</name>
</gene>